<evidence type="ECO:0000313" key="3">
    <source>
        <dbReference type="EMBL" id="MBJ6361090.1"/>
    </source>
</evidence>
<dbReference type="GO" id="GO:0016491">
    <property type="term" value="F:oxidoreductase activity"/>
    <property type="evidence" value="ECO:0007669"/>
    <property type="project" value="UniProtKB-KW"/>
</dbReference>
<proteinExistence type="predicted"/>
<gene>
    <name evidence="3" type="ORF">JFN88_07145</name>
</gene>
<evidence type="ECO:0000259" key="2">
    <source>
        <dbReference type="Pfam" id="PF08240"/>
    </source>
</evidence>
<dbReference type="Proteomes" id="UP000640274">
    <property type="component" value="Unassembled WGS sequence"/>
</dbReference>
<comment type="caution">
    <text evidence="3">The sequence shown here is derived from an EMBL/GenBank/DDBJ whole genome shotgun (WGS) entry which is preliminary data.</text>
</comment>
<organism evidence="3 4">
    <name type="scientific">Paenibacillus roseus</name>
    <dbReference type="NCBI Taxonomy" id="2798579"/>
    <lineage>
        <taxon>Bacteria</taxon>
        <taxon>Bacillati</taxon>
        <taxon>Bacillota</taxon>
        <taxon>Bacilli</taxon>
        <taxon>Bacillales</taxon>
        <taxon>Paenibacillaceae</taxon>
        <taxon>Paenibacillus</taxon>
    </lineage>
</organism>
<dbReference type="AlphaFoldDB" id="A0A934MKI8"/>
<keyword evidence="4" id="KW-1185">Reference proteome</keyword>
<name>A0A934MKI8_9BACL</name>
<dbReference type="Gene3D" id="3.90.180.10">
    <property type="entry name" value="Medium-chain alcohol dehydrogenases, catalytic domain"/>
    <property type="match status" value="1"/>
</dbReference>
<evidence type="ECO:0000256" key="1">
    <source>
        <dbReference type="ARBA" id="ARBA00023002"/>
    </source>
</evidence>
<accession>A0A934MKI8</accession>
<dbReference type="RefSeq" id="WP_199018642.1">
    <property type="nucleotide sequence ID" value="NZ_JAELUP010000017.1"/>
</dbReference>
<dbReference type="InterPro" id="IPR011032">
    <property type="entry name" value="GroES-like_sf"/>
</dbReference>
<dbReference type="Gene3D" id="3.40.50.720">
    <property type="entry name" value="NAD(P)-binding Rossmann-like Domain"/>
    <property type="match status" value="1"/>
</dbReference>
<feature type="domain" description="Alcohol dehydrogenase-like N-terminal" evidence="2">
    <location>
        <begin position="27"/>
        <end position="119"/>
    </location>
</feature>
<dbReference type="InterPro" id="IPR013154">
    <property type="entry name" value="ADH-like_N"/>
</dbReference>
<sequence length="320" mass="36370">MIIMGTTAILKDKEQIEFNHTQVLQDDNKMLIKTKFLGVCTSDIKNYLANNSHYFGHEMVGEVVYDFEKFKRGDYVNIFHKHGCMDCIGCNSGFLHLCQSPHLMPMSFAEYVSIPKKSVEYCVYKLPKSDNYGDYVFLDSLSCVVRGVNRLNLTSGKKVLINGTGFLAILYASILMAKNFTVHLFGGNQKKAELINKKLPNYIVKTSISELDKYDIQIDTTGNAELLSELVNFIVPQGQLLCFSSFNHPLSLGYFRNNEITLLFSKHTTRSDVTEAIDLISSKTIPMKEMFTFYRHLDDLENSIKSTIENKIIRGVICLD</sequence>
<keyword evidence="1" id="KW-0560">Oxidoreductase</keyword>
<dbReference type="PANTHER" id="PTHR43401">
    <property type="entry name" value="L-THREONINE 3-DEHYDROGENASE"/>
    <property type="match status" value="1"/>
</dbReference>
<dbReference type="InterPro" id="IPR050129">
    <property type="entry name" value="Zn_alcohol_dh"/>
</dbReference>
<dbReference type="SUPFAM" id="SSF50129">
    <property type="entry name" value="GroES-like"/>
    <property type="match status" value="1"/>
</dbReference>
<protein>
    <submittedName>
        <fullName evidence="3">Alcohol dehydrogenase catalytic domain-containing protein</fullName>
    </submittedName>
</protein>
<dbReference type="PANTHER" id="PTHR43401:SF2">
    <property type="entry name" value="L-THREONINE 3-DEHYDROGENASE"/>
    <property type="match status" value="1"/>
</dbReference>
<dbReference type="InterPro" id="IPR036291">
    <property type="entry name" value="NAD(P)-bd_dom_sf"/>
</dbReference>
<dbReference type="EMBL" id="JAELUP010000017">
    <property type="protein sequence ID" value="MBJ6361090.1"/>
    <property type="molecule type" value="Genomic_DNA"/>
</dbReference>
<dbReference type="SUPFAM" id="SSF51735">
    <property type="entry name" value="NAD(P)-binding Rossmann-fold domains"/>
    <property type="match status" value="1"/>
</dbReference>
<evidence type="ECO:0000313" key="4">
    <source>
        <dbReference type="Proteomes" id="UP000640274"/>
    </source>
</evidence>
<reference evidence="3" key="1">
    <citation type="submission" date="2020-12" db="EMBL/GenBank/DDBJ databases">
        <authorList>
            <person name="Huq M.A."/>
        </authorList>
    </citation>
    <scope>NUCLEOTIDE SEQUENCE</scope>
    <source>
        <strain evidence="3">MAHUQ-46</strain>
    </source>
</reference>
<dbReference type="Pfam" id="PF08240">
    <property type="entry name" value="ADH_N"/>
    <property type="match status" value="1"/>
</dbReference>